<protein>
    <submittedName>
        <fullName evidence="2">2-methylisocitrate lyase-like PEP mutase family enzyme</fullName>
    </submittedName>
</protein>
<gene>
    <name evidence="2" type="ORF">QFZ53_002123</name>
</gene>
<dbReference type="InterPro" id="IPR015813">
    <property type="entry name" value="Pyrv/PenolPyrv_kinase-like_dom"/>
</dbReference>
<dbReference type="GO" id="GO:0016829">
    <property type="term" value="F:lyase activity"/>
    <property type="evidence" value="ECO:0007669"/>
    <property type="project" value="UniProtKB-KW"/>
</dbReference>
<dbReference type="Proteomes" id="UP001244427">
    <property type="component" value="Unassembled WGS sequence"/>
</dbReference>
<dbReference type="InterPro" id="IPR040442">
    <property type="entry name" value="Pyrv_kinase-like_dom_sf"/>
</dbReference>
<evidence type="ECO:0000313" key="2">
    <source>
        <dbReference type="EMBL" id="MDQ0647927.1"/>
    </source>
</evidence>
<dbReference type="SUPFAM" id="SSF51621">
    <property type="entry name" value="Phosphoenolpyruvate/pyruvate domain"/>
    <property type="match status" value="1"/>
</dbReference>
<evidence type="ECO:0000256" key="1">
    <source>
        <dbReference type="SAM" id="MobiDB-lite"/>
    </source>
</evidence>
<proteinExistence type="predicted"/>
<feature type="region of interest" description="Disordered" evidence="1">
    <location>
        <begin position="1"/>
        <end position="29"/>
    </location>
</feature>
<dbReference type="Gene3D" id="3.20.20.60">
    <property type="entry name" value="Phosphoenolpyruvate-binding domains"/>
    <property type="match status" value="1"/>
</dbReference>
<keyword evidence="2" id="KW-0456">Lyase</keyword>
<dbReference type="CDD" id="cd00377">
    <property type="entry name" value="ICL_PEPM"/>
    <property type="match status" value="1"/>
</dbReference>
<organism evidence="2 3">
    <name type="scientific">Microbacterium natoriense</name>
    <dbReference type="NCBI Taxonomy" id="284570"/>
    <lineage>
        <taxon>Bacteria</taxon>
        <taxon>Bacillati</taxon>
        <taxon>Actinomycetota</taxon>
        <taxon>Actinomycetes</taxon>
        <taxon>Micrococcales</taxon>
        <taxon>Microbacteriaceae</taxon>
        <taxon>Microbacterium</taxon>
    </lineage>
</organism>
<feature type="compositionally biased region" description="Basic and acidic residues" evidence="1">
    <location>
        <begin position="1"/>
        <end position="14"/>
    </location>
</feature>
<name>A0AAW8EZX5_9MICO</name>
<dbReference type="PANTHER" id="PTHR42905:SF16">
    <property type="entry name" value="CARBOXYPHOSPHONOENOLPYRUVATE PHOSPHONOMUTASE-LIKE PROTEIN (AFU_ORTHOLOGUE AFUA_5G07230)"/>
    <property type="match status" value="1"/>
</dbReference>
<comment type="caution">
    <text evidence="2">The sequence shown here is derived from an EMBL/GenBank/DDBJ whole genome shotgun (WGS) entry which is preliminary data.</text>
</comment>
<accession>A0AAW8EZX5</accession>
<keyword evidence="3" id="KW-1185">Reference proteome</keyword>
<reference evidence="2 3" key="1">
    <citation type="submission" date="2023-07" db="EMBL/GenBank/DDBJ databases">
        <title>Comparative genomics of wheat-associated soil bacteria to identify genetic determinants of phenazine resistance.</title>
        <authorList>
            <person name="Mouncey N."/>
        </authorList>
    </citation>
    <scope>NUCLEOTIDE SEQUENCE [LARGE SCALE GENOMIC DNA]</scope>
    <source>
        <strain evidence="2 3">W4I9-1</strain>
    </source>
</reference>
<feature type="compositionally biased region" description="Basic residues" evidence="1">
    <location>
        <begin position="15"/>
        <end position="24"/>
    </location>
</feature>
<dbReference type="EMBL" id="JAUSXV010000001">
    <property type="protein sequence ID" value="MDQ0647927.1"/>
    <property type="molecule type" value="Genomic_DNA"/>
</dbReference>
<dbReference type="Pfam" id="PF13714">
    <property type="entry name" value="PEP_mutase"/>
    <property type="match status" value="1"/>
</dbReference>
<dbReference type="InterPro" id="IPR039556">
    <property type="entry name" value="ICL/PEPM"/>
</dbReference>
<dbReference type="PANTHER" id="PTHR42905">
    <property type="entry name" value="PHOSPHOENOLPYRUVATE CARBOXYLASE"/>
    <property type="match status" value="1"/>
</dbReference>
<dbReference type="AlphaFoldDB" id="A0AAW8EZX5"/>
<sequence>MLGATDIHRPDQSPKRTRRSRGRNQPKPTRFISLCSLNDQHGIYPVSITAPLDDQDRNSRLVPAEVTSVEGMTTAAKAQTLIDLYDAPEILRVVNVWDVVGARAVAALPETKAIATAGHGIAASFGYDDGSTPRDVMIDMVGRIAAAVRVPVTADLDDGYGDAGETTRLAIAAGVVGANVEDRLKPLAESVAAVEAIIKAAEAEGVPFALNARTDAFVRGGGRPVEESVADAIQRGRAFLDAGATAVFVPGILDANITRQLVEGIGERKVSVIGLPGALTAAAYEALGVARISYGPLPQRVALTALQELASDLYGTGAIPAGLPALN</sequence>
<evidence type="ECO:0000313" key="3">
    <source>
        <dbReference type="Proteomes" id="UP001244427"/>
    </source>
</evidence>